<sequence length="255" mass="28243">MKIQRTMQILILAGAALTLTAQAADTVQFSADITTSGPDVPAATGKMFIGDGRVRIEMKQDGREVVRIHDQQRRVEWILFPADKRYLENAAPAGENTAPPPPPSAEDNPCAGLQDVTCQRIGAEQVGGRDAIKWEMTVTRDGKTLTGAQWLDVQRGLPVKYVMPNGQTMELTMLGTETLNGRDVEKWEMVVTVPEQAPLRTLQWYDPQLKLAVREQFPGDNVQALEHIQLGAQPDDLFRVPAEYTRMEPTPPTAK</sequence>
<comment type="caution">
    <text evidence="3">The sequence shown here is derived from an EMBL/GenBank/DDBJ whole genome shotgun (WGS) entry which is preliminary data.</text>
</comment>
<dbReference type="EMBL" id="PPGH01000034">
    <property type="protein sequence ID" value="PQJ96530.1"/>
    <property type="molecule type" value="Genomic_DNA"/>
</dbReference>
<evidence type="ECO:0000256" key="2">
    <source>
        <dbReference type="SAM" id="SignalP"/>
    </source>
</evidence>
<feature type="region of interest" description="Disordered" evidence="1">
    <location>
        <begin position="91"/>
        <end position="111"/>
    </location>
</feature>
<evidence type="ECO:0000313" key="4">
    <source>
        <dbReference type="Proteomes" id="UP000239936"/>
    </source>
</evidence>
<reference evidence="3 4" key="1">
    <citation type="submission" date="2018-01" db="EMBL/GenBank/DDBJ databases">
        <title>The complete genome sequence of Chromatium okenii LaCa, a purple sulfur bacterium with a turbulent life.</title>
        <authorList>
            <person name="Luedin S.M."/>
            <person name="Liechti N."/>
            <person name="Storelli N."/>
            <person name="Danza F."/>
            <person name="Wittwer M."/>
            <person name="Pothier J.F."/>
            <person name="Tonolla M.A."/>
        </authorList>
    </citation>
    <scope>NUCLEOTIDE SEQUENCE [LARGE SCALE GENOMIC DNA]</scope>
    <source>
        <strain evidence="3 4">LaCa</strain>
    </source>
</reference>
<dbReference type="Gene3D" id="2.50.20.10">
    <property type="entry name" value="Lipoprotein localisation LolA/LolB/LppX"/>
    <property type="match status" value="1"/>
</dbReference>
<evidence type="ECO:0000256" key="1">
    <source>
        <dbReference type="SAM" id="MobiDB-lite"/>
    </source>
</evidence>
<dbReference type="OrthoDB" id="8479446at2"/>
<evidence type="ECO:0000313" key="3">
    <source>
        <dbReference type="EMBL" id="PQJ96530.1"/>
    </source>
</evidence>
<accession>A0A2S7XS26</accession>
<dbReference type="Proteomes" id="UP000239936">
    <property type="component" value="Unassembled WGS sequence"/>
</dbReference>
<protein>
    <recommendedName>
        <fullName evidence="5">DUF4412 domain-containing protein</fullName>
    </recommendedName>
</protein>
<name>A0A2S7XS26_9GAMM</name>
<feature type="signal peptide" evidence="2">
    <location>
        <begin position="1"/>
        <end position="23"/>
    </location>
</feature>
<feature type="chain" id="PRO_5015770497" description="DUF4412 domain-containing protein" evidence="2">
    <location>
        <begin position="24"/>
        <end position="255"/>
    </location>
</feature>
<organism evidence="3 4">
    <name type="scientific">Chromatium okenii</name>
    <dbReference type="NCBI Taxonomy" id="61644"/>
    <lineage>
        <taxon>Bacteria</taxon>
        <taxon>Pseudomonadati</taxon>
        <taxon>Pseudomonadota</taxon>
        <taxon>Gammaproteobacteria</taxon>
        <taxon>Chromatiales</taxon>
        <taxon>Chromatiaceae</taxon>
        <taxon>Chromatium</taxon>
    </lineage>
</organism>
<dbReference type="RefSeq" id="WP_105073291.1">
    <property type="nucleotide sequence ID" value="NZ_PPGH01000034.1"/>
</dbReference>
<keyword evidence="4" id="KW-1185">Reference proteome</keyword>
<gene>
    <name evidence="3" type="ORF">CXB77_06750</name>
</gene>
<proteinExistence type="predicted"/>
<keyword evidence="2" id="KW-0732">Signal</keyword>
<evidence type="ECO:0008006" key="5">
    <source>
        <dbReference type="Google" id="ProtNLM"/>
    </source>
</evidence>
<dbReference type="AlphaFoldDB" id="A0A2S7XS26"/>